<dbReference type="InterPro" id="IPR010996">
    <property type="entry name" value="HHH_MUS81"/>
</dbReference>
<dbReference type="CDD" id="cd20074">
    <property type="entry name" value="XPF_nuclease_Mus81"/>
    <property type="match status" value="1"/>
</dbReference>
<dbReference type="InterPro" id="IPR006166">
    <property type="entry name" value="ERCC4_domain"/>
</dbReference>
<evidence type="ECO:0000256" key="20">
    <source>
        <dbReference type="SAM" id="Phobius"/>
    </source>
</evidence>
<dbReference type="GO" id="GO:0048257">
    <property type="term" value="F:3'-flap endonuclease activity"/>
    <property type="evidence" value="ECO:0007669"/>
    <property type="project" value="TreeGrafter"/>
</dbReference>
<evidence type="ECO:0000256" key="9">
    <source>
        <dbReference type="ARBA" id="ARBA00022759"/>
    </source>
</evidence>
<keyword evidence="8 18" id="KW-0479">Metal-binding</keyword>
<dbReference type="Proteomes" id="UP000663828">
    <property type="component" value="Unassembled WGS sequence"/>
</dbReference>
<keyword evidence="17 18" id="KW-0539">Nucleus</keyword>
<comment type="subunit">
    <text evidence="18">Interacts with EME1.</text>
</comment>
<evidence type="ECO:0000256" key="4">
    <source>
        <dbReference type="ARBA" id="ARBA00010015"/>
    </source>
</evidence>
<dbReference type="SUPFAM" id="SSF47802">
    <property type="entry name" value="DNA polymerase beta, N-terminal domain-like"/>
    <property type="match status" value="1"/>
</dbReference>
<keyword evidence="12 18" id="KW-0460">Magnesium</keyword>
<protein>
    <recommendedName>
        <fullName evidence="18">Crossover junction endonuclease MUS81</fullName>
        <ecNumber evidence="18">3.1.22.-</ecNumber>
    </recommendedName>
</protein>
<feature type="transmembrane region" description="Helical" evidence="20">
    <location>
        <begin position="524"/>
        <end position="541"/>
    </location>
</feature>
<dbReference type="EMBL" id="CAJNOR010003073">
    <property type="protein sequence ID" value="CAF1374236.1"/>
    <property type="molecule type" value="Genomic_DNA"/>
</dbReference>
<dbReference type="AlphaFoldDB" id="A0A815IXH7"/>
<dbReference type="EC" id="3.1.22.-" evidence="18"/>
<keyword evidence="15 18" id="KW-0233">DNA recombination</keyword>
<keyword evidence="7 18" id="KW-0540">Nuclease</keyword>
<keyword evidence="16 18" id="KW-0234">DNA repair</keyword>
<reference evidence="22" key="1">
    <citation type="submission" date="2021-02" db="EMBL/GenBank/DDBJ databases">
        <authorList>
            <person name="Nowell W R."/>
        </authorList>
    </citation>
    <scope>NUCLEOTIDE SEQUENCE</scope>
</reference>
<dbReference type="GO" id="GO:0000727">
    <property type="term" value="P:double-strand break repair via break-induced replication"/>
    <property type="evidence" value="ECO:0007669"/>
    <property type="project" value="UniProtKB-UniRule"/>
</dbReference>
<dbReference type="InterPro" id="IPR011335">
    <property type="entry name" value="Restrct_endonuc-II-like"/>
</dbReference>
<comment type="subcellular location">
    <subcellularLocation>
        <location evidence="3">Membrane</location>
        <topology evidence="3">Single-pass type IV membrane protein</topology>
    </subcellularLocation>
    <subcellularLocation>
        <location evidence="2 18">Nucleus</location>
    </subcellularLocation>
</comment>
<keyword evidence="14 20" id="KW-0472">Membrane</keyword>
<organism evidence="22 23">
    <name type="scientific">Adineta ricciae</name>
    <name type="common">Rotifer</name>
    <dbReference type="NCBI Taxonomy" id="249248"/>
    <lineage>
        <taxon>Eukaryota</taxon>
        <taxon>Metazoa</taxon>
        <taxon>Spiralia</taxon>
        <taxon>Gnathifera</taxon>
        <taxon>Rotifera</taxon>
        <taxon>Eurotatoria</taxon>
        <taxon>Bdelloidea</taxon>
        <taxon>Adinetida</taxon>
        <taxon>Adinetidae</taxon>
        <taxon>Adineta</taxon>
    </lineage>
</organism>
<dbReference type="GO" id="GO:0000712">
    <property type="term" value="P:resolution of meiotic recombination intermediates"/>
    <property type="evidence" value="ECO:0007669"/>
    <property type="project" value="TreeGrafter"/>
</dbReference>
<evidence type="ECO:0000256" key="10">
    <source>
        <dbReference type="ARBA" id="ARBA00022763"/>
    </source>
</evidence>
<evidence type="ECO:0000259" key="21">
    <source>
        <dbReference type="SMART" id="SM00891"/>
    </source>
</evidence>
<dbReference type="SMART" id="SM00891">
    <property type="entry name" value="ERCC4"/>
    <property type="match status" value="1"/>
</dbReference>
<dbReference type="InterPro" id="IPR047416">
    <property type="entry name" value="XPF_nuclease_Mus81"/>
</dbReference>
<evidence type="ECO:0000256" key="14">
    <source>
        <dbReference type="ARBA" id="ARBA00023136"/>
    </source>
</evidence>
<feature type="domain" description="ERCC4" evidence="21">
    <location>
        <begin position="205"/>
        <end position="303"/>
    </location>
</feature>
<dbReference type="GO" id="GO:0008821">
    <property type="term" value="F:crossover junction DNA endonuclease activity"/>
    <property type="evidence" value="ECO:0007669"/>
    <property type="project" value="UniProtKB-UniRule"/>
</dbReference>
<evidence type="ECO:0000256" key="16">
    <source>
        <dbReference type="ARBA" id="ARBA00023204"/>
    </source>
</evidence>
<dbReference type="GO" id="GO:0005634">
    <property type="term" value="C:nucleus"/>
    <property type="evidence" value="ECO:0007669"/>
    <property type="project" value="UniProtKB-SubCell"/>
</dbReference>
<dbReference type="Gene3D" id="1.10.150.110">
    <property type="entry name" value="DNA polymerase beta, N-terminal domain-like"/>
    <property type="match status" value="1"/>
</dbReference>
<evidence type="ECO:0000256" key="15">
    <source>
        <dbReference type="ARBA" id="ARBA00023172"/>
    </source>
</evidence>
<keyword evidence="9 18" id="KW-0255">Endonuclease</keyword>
<dbReference type="Pfam" id="PF03908">
    <property type="entry name" value="Sec20"/>
    <property type="match status" value="1"/>
</dbReference>
<keyword evidence="23" id="KW-1185">Reference proteome</keyword>
<evidence type="ECO:0000256" key="2">
    <source>
        <dbReference type="ARBA" id="ARBA00004123"/>
    </source>
</evidence>
<dbReference type="Gene3D" id="1.10.150.670">
    <property type="entry name" value="Crossover junction endonuclease EME1, DNA-binding domain"/>
    <property type="match status" value="1"/>
</dbReference>
<dbReference type="GO" id="GO:0003677">
    <property type="term" value="F:DNA binding"/>
    <property type="evidence" value="ECO:0007669"/>
    <property type="project" value="UniProtKB-UniRule"/>
</dbReference>
<evidence type="ECO:0000313" key="23">
    <source>
        <dbReference type="Proteomes" id="UP000663828"/>
    </source>
</evidence>
<sequence length="547" mass="62017">MTSALPLNATKPIRKRRFNSPNEHIMALVQEWYNDAKANGAQTMRCYQKALRSLEKYPLRLETGSDCRILYGFGEKICEAIDRRLNTNNKTDISTTKFIHKTVSMSNIDEKKDSSPIIDINDNDDNEITPPPAKQSKLTIENKKPSRAIKKTNSASAKLFDNPSTSSTQPTTISTLLGIVDSSTKTSSASPKTVQVLKPGSFQITLCVDNAEASRSTQKVLLEHLTKNSINYDVRKLNIGDFLWTVRPTDRDVKVEAILDYIVERKRLDDLSKSIIDGRYNEQKFRLKQCGITNLVYLVESLKNTNNPGILTPAALNQAIINTQIAEDFFVREVSNPVEMANYLVTMTKYLINHFKDKTLHILSETDMSNNYKISFHDTDHYVMTFDSFNSGVVKSKPPTVKEMFARALMQIAGMSVDNVLALTEVYPTPAKLLQSYQQCSNDKERKLMLSIMQQANRNTDLILQAQQLLKDADMRGIQTLDVISDSSSTLSKTIDKYILNEHLINTSRDLINQYERKAKYEKMIIVTLLVVFFAVALNIVKTRLLW</sequence>
<dbReference type="GO" id="GO:0046872">
    <property type="term" value="F:metal ion binding"/>
    <property type="evidence" value="ECO:0007669"/>
    <property type="project" value="UniProtKB-UniRule"/>
</dbReference>
<dbReference type="Pfam" id="PF02732">
    <property type="entry name" value="ERCC4"/>
    <property type="match status" value="1"/>
</dbReference>
<dbReference type="GO" id="GO:0031573">
    <property type="term" value="P:mitotic intra-S DNA damage checkpoint signaling"/>
    <property type="evidence" value="ECO:0007669"/>
    <property type="project" value="TreeGrafter"/>
</dbReference>
<dbReference type="GO" id="GO:0048476">
    <property type="term" value="C:Holliday junction resolvase complex"/>
    <property type="evidence" value="ECO:0007669"/>
    <property type="project" value="UniProtKB-UniRule"/>
</dbReference>
<evidence type="ECO:0000256" key="12">
    <source>
        <dbReference type="ARBA" id="ARBA00022842"/>
    </source>
</evidence>
<evidence type="ECO:0000256" key="6">
    <source>
        <dbReference type="ARBA" id="ARBA00022692"/>
    </source>
</evidence>
<feature type="region of interest" description="Disordered" evidence="19">
    <location>
        <begin position="113"/>
        <end position="143"/>
    </location>
</feature>
<dbReference type="SUPFAM" id="SSF52980">
    <property type="entry name" value="Restriction endonuclease-like"/>
    <property type="match status" value="1"/>
</dbReference>
<evidence type="ECO:0000256" key="8">
    <source>
        <dbReference type="ARBA" id="ARBA00022723"/>
    </source>
</evidence>
<dbReference type="PANTHER" id="PTHR13451">
    <property type="entry name" value="CLASS II CROSSOVER JUNCTION ENDONUCLEASE MUS81"/>
    <property type="match status" value="1"/>
</dbReference>
<keyword evidence="11 18" id="KW-0378">Hydrolase</keyword>
<dbReference type="FunFam" id="3.40.50.10130:FF:000003">
    <property type="entry name" value="Crossover junction endonuclease MUS81"/>
    <property type="match status" value="1"/>
</dbReference>
<keyword evidence="13 20" id="KW-1133">Transmembrane helix</keyword>
<dbReference type="InterPro" id="IPR042530">
    <property type="entry name" value="EME1/EME2_C"/>
</dbReference>
<evidence type="ECO:0000256" key="1">
    <source>
        <dbReference type="ARBA" id="ARBA00001946"/>
    </source>
</evidence>
<comment type="cofactor">
    <cofactor evidence="1 18">
        <name>Mg(2+)</name>
        <dbReference type="ChEBI" id="CHEBI:18420"/>
    </cofactor>
</comment>
<evidence type="ECO:0000256" key="19">
    <source>
        <dbReference type="SAM" id="MobiDB-lite"/>
    </source>
</evidence>
<name>A0A815IXH7_ADIRI</name>
<dbReference type="InterPro" id="IPR033309">
    <property type="entry name" value="Mus81"/>
</dbReference>
<evidence type="ECO:0000256" key="11">
    <source>
        <dbReference type="ARBA" id="ARBA00022801"/>
    </source>
</evidence>
<evidence type="ECO:0000256" key="17">
    <source>
        <dbReference type="ARBA" id="ARBA00023242"/>
    </source>
</evidence>
<dbReference type="Gene3D" id="3.40.50.10130">
    <property type="match status" value="1"/>
</dbReference>
<proteinExistence type="inferred from homology"/>
<evidence type="ECO:0000313" key="22">
    <source>
        <dbReference type="EMBL" id="CAF1374236.1"/>
    </source>
</evidence>
<dbReference type="Pfam" id="PF21292">
    <property type="entry name" value="EME1-MUS81_C"/>
    <property type="match status" value="1"/>
</dbReference>
<dbReference type="GO" id="GO:0006308">
    <property type="term" value="P:DNA catabolic process"/>
    <property type="evidence" value="ECO:0007669"/>
    <property type="project" value="UniProtKB-UniRule"/>
</dbReference>
<keyword evidence="6 20" id="KW-0812">Transmembrane</keyword>
<evidence type="ECO:0000256" key="7">
    <source>
        <dbReference type="ARBA" id="ARBA00022722"/>
    </source>
</evidence>
<dbReference type="InterPro" id="IPR027421">
    <property type="entry name" value="DNA_pol_lamdba_lyase_dom_sf"/>
</dbReference>
<evidence type="ECO:0000256" key="5">
    <source>
        <dbReference type="ARBA" id="ARBA00022448"/>
    </source>
</evidence>
<evidence type="ECO:0000256" key="3">
    <source>
        <dbReference type="ARBA" id="ARBA00004211"/>
    </source>
</evidence>
<evidence type="ECO:0000256" key="13">
    <source>
        <dbReference type="ARBA" id="ARBA00022989"/>
    </source>
</evidence>
<comment type="function">
    <text evidence="18">Interacts with EME1 to form a DNA structure-specific endonuclease with substrate preference for branched DNA structures with a 5'-end at the branch nick. Typical substrates include 3'-flap structures, D-loops, replication forks and nicked Holliday junctions. May be required in mitosis for the processing of stalled or collapsed replication fork intermediates. May be required in meiosis for the repair of meiosis-specific double strand breaks subsequent to single-end invasion (SEI).</text>
</comment>
<dbReference type="Pfam" id="PF14716">
    <property type="entry name" value="HHH_8"/>
    <property type="match status" value="1"/>
</dbReference>
<comment type="caution">
    <text evidence="22">The sequence shown here is derived from an EMBL/GenBank/DDBJ whole genome shotgun (WGS) entry which is preliminary data.</text>
</comment>
<gene>
    <name evidence="22" type="ORF">XAT740_LOCUS32710</name>
</gene>
<dbReference type="InterPro" id="IPR056173">
    <property type="entry name" value="Sec20_C"/>
</dbReference>
<evidence type="ECO:0000256" key="18">
    <source>
        <dbReference type="RuleBase" id="RU369042"/>
    </source>
</evidence>
<dbReference type="GO" id="GO:0016020">
    <property type="term" value="C:membrane"/>
    <property type="evidence" value="ECO:0007669"/>
    <property type="project" value="UniProtKB-SubCell"/>
</dbReference>
<accession>A0A815IXH7</accession>
<keyword evidence="5" id="KW-0813">Transport</keyword>
<dbReference type="PANTHER" id="PTHR13451:SF0">
    <property type="entry name" value="CROSSOVER JUNCTION ENDONUCLEASE MUS81"/>
    <property type="match status" value="1"/>
</dbReference>
<keyword evidence="10 18" id="KW-0227">DNA damage</keyword>
<comment type="similarity">
    <text evidence="4 18">Belongs to the XPF family.</text>
</comment>